<organism evidence="11 12">
    <name type="scientific">Stereocaulon virgatum</name>
    <dbReference type="NCBI Taxonomy" id="373712"/>
    <lineage>
        <taxon>Eukaryota</taxon>
        <taxon>Fungi</taxon>
        <taxon>Dikarya</taxon>
        <taxon>Ascomycota</taxon>
        <taxon>Pezizomycotina</taxon>
        <taxon>Lecanoromycetes</taxon>
        <taxon>OSLEUM clade</taxon>
        <taxon>Lecanoromycetidae</taxon>
        <taxon>Lecanorales</taxon>
        <taxon>Lecanorineae</taxon>
        <taxon>Stereocaulaceae</taxon>
        <taxon>Stereocaulon</taxon>
    </lineage>
</organism>
<feature type="domain" description="Major facilitator superfamily (MFS) profile" evidence="10">
    <location>
        <begin position="78"/>
        <end position="514"/>
    </location>
</feature>
<dbReference type="Gene3D" id="1.20.1250.20">
    <property type="entry name" value="MFS general substrate transporter like domains"/>
    <property type="match status" value="1"/>
</dbReference>
<comment type="caution">
    <text evidence="11">The sequence shown here is derived from an EMBL/GenBank/DDBJ whole genome shotgun (WGS) entry which is preliminary data.</text>
</comment>
<accession>A0ABR4A078</accession>
<keyword evidence="3" id="KW-1003">Cell membrane</keyword>
<feature type="region of interest" description="Disordered" evidence="8">
    <location>
        <begin position="535"/>
        <end position="599"/>
    </location>
</feature>
<evidence type="ECO:0000256" key="7">
    <source>
        <dbReference type="ARBA" id="ARBA00038459"/>
    </source>
</evidence>
<feature type="transmembrane region" description="Helical" evidence="9">
    <location>
        <begin position="417"/>
        <end position="438"/>
    </location>
</feature>
<feature type="transmembrane region" description="Helical" evidence="9">
    <location>
        <begin position="113"/>
        <end position="132"/>
    </location>
</feature>
<evidence type="ECO:0000256" key="6">
    <source>
        <dbReference type="ARBA" id="ARBA00023136"/>
    </source>
</evidence>
<evidence type="ECO:0000259" key="10">
    <source>
        <dbReference type="PROSITE" id="PS50850"/>
    </source>
</evidence>
<evidence type="ECO:0000256" key="5">
    <source>
        <dbReference type="ARBA" id="ARBA00022989"/>
    </source>
</evidence>
<dbReference type="InterPro" id="IPR036259">
    <property type="entry name" value="MFS_trans_sf"/>
</dbReference>
<feature type="transmembrane region" description="Helical" evidence="9">
    <location>
        <begin position="341"/>
        <end position="365"/>
    </location>
</feature>
<evidence type="ECO:0000256" key="2">
    <source>
        <dbReference type="ARBA" id="ARBA00022448"/>
    </source>
</evidence>
<feature type="transmembrane region" description="Helical" evidence="9">
    <location>
        <begin position="309"/>
        <end position="335"/>
    </location>
</feature>
<feature type="transmembrane region" description="Helical" evidence="9">
    <location>
        <begin position="203"/>
        <end position="224"/>
    </location>
</feature>
<evidence type="ECO:0000256" key="4">
    <source>
        <dbReference type="ARBA" id="ARBA00022692"/>
    </source>
</evidence>
<protein>
    <recommendedName>
        <fullName evidence="10">Major facilitator superfamily (MFS) profile domain-containing protein</fullName>
    </recommendedName>
</protein>
<comment type="similarity">
    <text evidence="7">Belongs to the major facilitator superfamily. DHA1 family. Polyamines/proton antiporter (TC 2.A.1.2.16) subfamily.</text>
</comment>
<dbReference type="Proteomes" id="UP001590950">
    <property type="component" value="Unassembled WGS sequence"/>
</dbReference>
<keyword evidence="6 9" id="KW-0472">Membrane</keyword>
<dbReference type="InterPro" id="IPR011701">
    <property type="entry name" value="MFS"/>
</dbReference>
<feature type="transmembrane region" description="Helical" evidence="9">
    <location>
        <begin position="236"/>
        <end position="261"/>
    </location>
</feature>
<keyword evidence="2" id="KW-0813">Transport</keyword>
<dbReference type="PANTHER" id="PTHR23502">
    <property type="entry name" value="MAJOR FACILITATOR SUPERFAMILY"/>
    <property type="match status" value="1"/>
</dbReference>
<proteinExistence type="inferred from homology"/>
<comment type="subcellular location">
    <subcellularLocation>
        <location evidence="1">Cell membrane</location>
        <topology evidence="1">Multi-pass membrane protein</topology>
    </subcellularLocation>
</comment>
<feature type="transmembrane region" description="Helical" evidence="9">
    <location>
        <begin position="144"/>
        <end position="163"/>
    </location>
</feature>
<feature type="transmembrane region" description="Helical" evidence="9">
    <location>
        <begin position="169"/>
        <end position="191"/>
    </location>
</feature>
<dbReference type="SUPFAM" id="SSF103473">
    <property type="entry name" value="MFS general substrate transporter"/>
    <property type="match status" value="1"/>
</dbReference>
<evidence type="ECO:0000256" key="1">
    <source>
        <dbReference type="ARBA" id="ARBA00004651"/>
    </source>
</evidence>
<keyword evidence="4 9" id="KW-0812">Transmembrane</keyword>
<dbReference type="InterPro" id="IPR020846">
    <property type="entry name" value="MFS_dom"/>
</dbReference>
<dbReference type="PROSITE" id="PS50850">
    <property type="entry name" value="MFS"/>
    <property type="match status" value="1"/>
</dbReference>
<gene>
    <name evidence="11" type="ORF">N7G274_009452</name>
</gene>
<feature type="transmembrane region" description="Helical" evidence="9">
    <location>
        <begin position="485"/>
        <end position="507"/>
    </location>
</feature>
<dbReference type="Pfam" id="PF07690">
    <property type="entry name" value="MFS_1"/>
    <property type="match status" value="1"/>
</dbReference>
<evidence type="ECO:0000256" key="3">
    <source>
        <dbReference type="ARBA" id="ARBA00022475"/>
    </source>
</evidence>
<keyword evidence="5 9" id="KW-1133">Transmembrane helix</keyword>
<dbReference type="PANTHER" id="PTHR23502:SF186">
    <property type="entry name" value="MAJOR FACILITATOR SUPERFAMILY (MFS) PROFILE DOMAIN-CONTAINING PROTEIN"/>
    <property type="match status" value="1"/>
</dbReference>
<feature type="transmembrane region" description="Helical" evidence="9">
    <location>
        <begin position="392"/>
        <end position="411"/>
    </location>
</feature>
<dbReference type="EMBL" id="JBEFKJ010000037">
    <property type="protein sequence ID" value="KAL2037727.1"/>
    <property type="molecule type" value="Genomic_DNA"/>
</dbReference>
<evidence type="ECO:0000256" key="9">
    <source>
        <dbReference type="SAM" id="Phobius"/>
    </source>
</evidence>
<feature type="transmembrane region" description="Helical" evidence="9">
    <location>
        <begin position="76"/>
        <end position="93"/>
    </location>
</feature>
<feature type="compositionally biased region" description="Basic and acidic residues" evidence="8">
    <location>
        <begin position="576"/>
        <end position="599"/>
    </location>
</feature>
<keyword evidence="12" id="KW-1185">Reference proteome</keyword>
<sequence length="599" mass="65580">MSSDISSSTLTNLDIGSSTKAQKVSHWQLVRSHALISDAVLNYEYNGSGTEADPYHVQFLRDDPRDPMNFPQWKKWVLTLLVAFATLAVAFVSSAYTGGVNQIITDLHTNDEVVVLGVSLFVLGFAIGPLLWAPMSELYGRQILFFGTYGVLTAFNAGAAGAQNIQTLVVLRFLAGAFGSSPLTNAGGVIADMFSASQRGLAMSVFAAAPFMGPTLGPIAGGFLGETEGWRWVEGLMAILSGVLWIIGSLTIPETYAPVLLKNRAAALSKITGKVYRSKIEVERGRQTLVQSLKIALSRPWILLFKEPIVLLLSIYMAIIYGTLYMMFAAFPIVFQQERGWSQGIGGLAFLGVAVGMIFAVIYTIPDNGRYRRIENQYVAKGEIGAPPEARLPPALIGSVGIPIGLFIFAWTNRPSIHWIVCIIFTAPFGFGMVLVFLPIMNYLIDAYTIYAASVLAANSVLRSLFGTAFPLFTTYMYRNLGIHWASTIPAFLALACVPFPFLFYHYGATIRRKCKFAREAAEALEQLKRKEPDRRASVAVTGGDNESIDPEKEQVEKTGPTLQPEGVEAAQTDTNIREDPEKEDKRIGPERDIEKANI</sequence>
<evidence type="ECO:0000313" key="12">
    <source>
        <dbReference type="Proteomes" id="UP001590950"/>
    </source>
</evidence>
<evidence type="ECO:0000313" key="11">
    <source>
        <dbReference type="EMBL" id="KAL2037727.1"/>
    </source>
</evidence>
<reference evidence="11 12" key="1">
    <citation type="submission" date="2024-09" db="EMBL/GenBank/DDBJ databases">
        <title>Rethinking Asexuality: The Enigmatic Case of Functional Sexual Genes in Lepraria (Stereocaulaceae).</title>
        <authorList>
            <person name="Doellman M."/>
            <person name="Sun Y."/>
            <person name="Barcenas-Pena A."/>
            <person name="Lumbsch H.T."/>
            <person name="Grewe F."/>
        </authorList>
    </citation>
    <scope>NUCLEOTIDE SEQUENCE [LARGE SCALE GENOMIC DNA]</scope>
    <source>
        <strain evidence="11 12">Mercado 3170</strain>
    </source>
</reference>
<evidence type="ECO:0000256" key="8">
    <source>
        <dbReference type="SAM" id="MobiDB-lite"/>
    </source>
</evidence>
<name>A0ABR4A078_9LECA</name>
<dbReference type="CDD" id="cd17323">
    <property type="entry name" value="MFS_Tpo1_MDR_like"/>
    <property type="match status" value="1"/>
</dbReference>